<sequence length="126" mass="14190">MKNQFAVRKPCANCPFRKDDKAISLQPGRREQIIEDLLSGKDSTFHCHKTVYRSDGRNHDEDGNYQPVDVSHCPGAAAVARKFGRDTVMVQVASRLGAIGHDHYDEALEQTLEPEDLNIDTKRARI</sequence>
<organism evidence="1 2">
    <name type="scientific">Alcanivorax nanhaiticus</name>
    <dbReference type="NCBI Taxonomy" id="1177154"/>
    <lineage>
        <taxon>Bacteria</taxon>
        <taxon>Pseudomonadati</taxon>
        <taxon>Pseudomonadota</taxon>
        <taxon>Gammaproteobacteria</taxon>
        <taxon>Oceanospirillales</taxon>
        <taxon>Alcanivoracaceae</taxon>
        <taxon>Alcanivorax</taxon>
    </lineage>
</organism>
<dbReference type="STRING" id="1177154.Y5S_03399"/>
<dbReference type="EMBL" id="ARXV01000018">
    <property type="protein sequence ID" value="KGD63413.1"/>
    <property type="molecule type" value="Genomic_DNA"/>
</dbReference>
<name>A0A095TLS9_9GAMM</name>
<dbReference type="AlphaFoldDB" id="A0A095TLS9"/>
<gene>
    <name evidence="1" type="ORF">Y5S_03399</name>
</gene>
<dbReference type="OrthoDB" id="8912363at2"/>
<evidence type="ECO:0000313" key="2">
    <source>
        <dbReference type="Proteomes" id="UP000029444"/>
    </source>
</evidence>
<proteinExistence type="predicted"/>
<comment type="caution">
    <text evidence="1">The sequence shown here is derived from an EMBL/GenBank/DDBJ whole genome shotgun (WGS) entry which is preliminary data.</text>
</comment>
<reference evidence="1 2" key="1">
    <citation type="submission" date="2012-09" db="EMBL/GenBank/DDBJ databases">
        <title>Genome Sequence of alkane-degrading Bacterium Alcanivorax sp. 19-m-6.</title>
        <authorList>
            <person name="Lai Q."/>
            <person name="Shao Z."/>
        </authorList>
    </citation>
    <scope>NUCLEOTIDE SEQUENCE [LARGE SCALE GENOMIC DNA]</scope>
    <source>
        <strain evidence="1 2">19-m-6</strain>
    </source>
</reference>
<protein>
    <submittedName>
        <fullName evidence="1">Uncharacterized protein</fullName>
    </submittedName>
</protein>
<dbReference type="Proteomes" id="UP000029444">
    <property type="component" value="Unassembled WGS sequence"/>
</dbReference>
<dbReference type="PATRIC" id="fig|1177154.3.peg.3410"/>
<accession>A0A095TLS9</accession>
<keyword evidence="2" id="KW-1185">Reference proteome</keyword>
<dbReference type="RefSeq" id="WP_052041681.1">
    <property type="nucleotide sequence ID" value="NZ_ARXV01000018.1"/>
</dbReference>
<evidence type="ECO:0000313" key="1">
    <source>
        <dbReference type="EMBL" id="KGD63413.1"/>
    </source>
</evidence>